<reference evidence="1 2" key="1">
    <citation type="submission" date="2017-05" db="EMBL/GenBank/DDBJ databases">
        <title>Complete and WGS of Bordetella genogroups.</title>
        <authorList>
            <person name="Spilker T."/>
            <person name="LiPuma J."/>
        </authorList>
    </citation>
    <scope>NUCLEOTIDE SEQUENCE [LARGE SCALE GENOMIC DNA]</scope>
    <source>
        <strain evidence="1 2">AU7206</strain>
    </source>
</reference>
<dbReference type="STRING" id="463040.CAL15_01115"/>
<protein>
    <recommendedName>
        <fullName evidence="3">DUF3717 domain-containing protein</fullName>
    </recommendedName>
</protein>
<evidence type="ECO:0000313" key="2">
    <source>
        <dbReference type="Proteomes" id="UP000194161"/>
    </source>
</evidence>
<proteinExistence type="predicted"/>
<gene>
    <name evidence="1" type="ORF">CAL15_01115</name>
</gene>
<dbReference type="Pfam" id="PF12512">
    <property type="entry name" value="DUF3717"/>
    <property type="match status" value="1"/>
</dbReference>
<name>A0A1W6Z6T7_9BORD</name>
<keyword evidence="2" id="KW-1185">Reference proteome</keyword>
<dbReference type="RefSeq" id="WP_086076940.1">
    <property type="nucleotide sequence ID" value="NZ_CP021111.1"/>
</dbReference>
<dbReference type="OrthoDB" id="8778662at2"/>
<organism evidence="1 2">
    <name type="scientific">Bordetella genomosp. 13</name>
    <dbReference type="NCBI Taxonomy" id="463040"/>
    <lineage>
        <taxon>Bacteria</taxon>
        <taxon>Pseudomonadati</taxon>
        <taxon>Pseudomonadota</taxon>
        <taxon>Betaproteobacteria</taxon>
        <taxon>Burkholderiales</taxon>
        <taxon>Alcaligenaceae</taxon>
        <taxon>Bordetella</taxon>
    </lineage>
</organism>
<evidence type="ECO:0008006" key="3">
    <source>
        <dbReference type="Google" id="ProtNLM"/>
    </source>
</evidence>
<accession>A0A1W6Z6T7</accession>
<dbReference type="Proteomes" id="UP000194161">
    <property type="component" value="Chromosome"/>
</dbReference>
<dbReference type="InterPro" id="IPR022191">
    <property type="entry name" value="DUF3717"/>
</dbReference>
<sequence>MDQPITLPQLEEAINYWRARSPSQGDEHRLCPQAAALAKPYALMIFRRRKEVAPGELPPDALDAYLQWRAATAAP</sequence>
<evidence type="ECO:0000313" key="1">
    <source>
        <dbReference type="EMBL" id="ARP93103.1"/>
    </source>
</evidence>
<dbReference type="AlphaFoldDB" id="A0A1W6Z6T7"/>
<dbReference type="EMBL" id="CP021111">
    <property type="protein sequence ID" value="ARP93103.1"/>
    <property type="molecule type" value="Genomic_DNA"/>
</dbReference>
<dbReference type="KEGG" id="bgm:CAL15_01115"/>